<sequence length="55" mass="6193">MAGAPRGFREVVTGGDETGESLVRGRQGAWERVSWFRGWECVCFWHDGMISSESE</sequence>
<reference evidence="1 2" key="1">
    <citation type="submission" date="2013-08" db="EMBL/GenBank/DDBJ databases">
        <title>The genome sequence of Skermanella stibiiresistens.</title>
        <authorList>
            <person name="Zhu W."/>
            <person name="Wang G."/>
        </authorList>
    </citation>
    <scope>NUCLEOTIDE SEQUENCE [LARGE SCALE GENOMIC DNA]</scope>
    <source>
        <strain evidence="1 2">SB22</strain>
    </source>
</reference>
<dbReference type="Proteomes" id="UP000019486">
    <property type="component" value="Unassembled WGS sequence"/>
</dbReference>
<dbReference type="EMBL" id="AVFL01000009">
    <property type="protein sequence ID" value="EWY40136.1"/>
    <property type="molecule type" value="Genomic_DNA"/>
</dbReference>
<comment type="caution">
    <text evidence="1">The sequence shown here is derived from an EMBL/GenBank/DDBJ whole genome shotgun (WGS) entry which is preliminary data.</text>
</comment>
<evidence type="ECO:0000313" key="2">
    <source>
        <dbReference type="Proteomes" id="UP000019486"/>
    </source>
</evidence>
<accession>W9H5T9</accession>
<evidence type="ECO:0000313" key="1">
    <source>
        <dbReference type="EMBL" id="EWY40136.1"/>
    </source>
</evidence>
<organism evidence="1 2">
    <name type="scientific">Skermanella stibiiresistens SB22</name>
    <dbReference type="NCBI Taxonomy" id="1385369"/>
    <lineage>
        <taxon>Bacteria</taxon>
        <taxon>Pseudomonadati</taxon>
        <taxon>Pseudomonadota</taxon>
        <taxon>Alphaproteobacteria</taxon>
        <taxon>Rhodospirillales</taxon>
        <taxon>Azospirillaceae</taxon>
        <taxon>Skermanella</taxon>
    </lineage>
</organism>
<proteinExistence type="predicted"/>
<gene>
    <name evidence="1" type="ORF">N825_03415</name>
</gene>
<protein>
    <submittedName>
        <fullName evidence="1">Uncharacterized protein</fullName>
    </submittedName>
</protein>
<name>W9H5T9_9PROT</name>
<keyword evidence="2" id="KW-1185">Reference proteome</keyword>
<dbReference type="AlphaFoldDB" id="W9H5T9"/>